<keyword evidence="1" id="KW-1133">Transmembrane helix</keyword>
<evidence type="ECO:0000256" key="1">
    <source>
        <dbReference type="SAM" id="Phobius"/>
    </source>
</evidence>
<dbReference type="RefSeq" id="WP_165992971.1">
    <property type="nucleotide sequence ID" value="NZ_JAMYZY010000050.1"/>
</dbReference>
<sequence length="86" mass="9009">MTRPQAYTCRIASALLVWLALVLWGSAIVAFFPAFSQAVIPGYRVMASALAPLGMIWAFWVTHPGYALLGGGGLALSGGLVLAMQA</sequence>
<organism evidence="2 3">
    <name type="scientific">Acetobacter lambici</name>
    <dbReference type="NCBI Taxonomy" id="1332824"/>
    <lineage>
        <taxon>Bacteria</taxon>
        <taxon>Pseudomonadati</taxon>
        <taxon>Pseudomonadota</taxon>
        <taxon>Alphaproteobacteria</taxon>
        <taxon>Acetobacterales</taxon>
        <taxon>Acetobacteraceae</taxon>
        <taxon>Acetobacter</taxon>
    </lineage>
</organism>
<keyword evidence="1" id="KW-0812">Transmembrane</keyword>
<feature type="transmembrane region" description="Helical" evidence="1">
    <location>
        <begin position="12"/>
        <end position="35"/>
    </location>
</feature>
<dbReference type="EMBL" id="JAMYZZ010000049">
    <property type="protein sequence ID" value="MCP1259752.1"/>
    <property type="molecule type" value="Genomic_DNA"/>
</dbReference>
<evidence type="ECO:0000313" key="2">
    <source>
        <dbReference type="EMBL" id="MCP1259752.1"/>
    </source>
</evidence>
<gene>
    <name evidence="2" type="ORF">NKW50_14260</name>
</gene>
<reference evidence="2 3" key="1">
    <citation type="submission" date="2022-06" db="EMBL/GenBank/DDBJ databases">
        <title>Acetobacer genomes from food samples.</title>
        <authorList>
            <person name="Sombolestani A."/>
        </authorList>
    </citation>
    <scope>NUCLEOTIDE SEQUENCE [LARGE SCALE GENOMIC DNA]</scope>
    <source>
        <strain evidence="2 3">R-83285</strain>
    </source>
</reference>
<accession>A0ABT1F3E4</accession>
<proteinExistence type="predicted"/>
<comment type="caution">
    <text evidence="2">The sequence shown here is derived from an EMBL/GenBank/DDBJ whole genome shotgun (WGS) entry which is preliminary data.</text>
</comment>
<evidence type="ECO:0000313" key="3">
    <source>
        <dbReference type="Proteomes" id="UP001523528"/>
    </source>
</evidence>
<protein>
    <recommendedName>
        <fullName evidence="4">EamA domain-containing protein</fullName>
    </recommendedName>
</protein>
<keyword evidence="1" id="KW-0472">Membrane</keyword>
<dbReference type="Proteomes" id="UP001523528">
    <property type="component" value="Unassembled WGS sequence"/>
</dbReference>
<name>A0ABT1F3E4_9PROT</name>
<keyword evidence="3" id="KW-1185">Reference proteome</keyword>
<evidence type="ECO:0008006" key="4">
    <source>
        <dbReference type="Google" id="ProtNLM"/>
    </source>
</evidence>
<feature type="transmembrane region" description="Helical" evidence="1">
    <location>
        <begin position="66"/>
        <end position="84"/>
    </location>
</feature>